<sequence>MSSNPTGDIEPARLWNLAVIKFNDGKESDRQVKSGRDAATLANDRVKALEKFQKKRHDGGLLDRIRTSLGAACQAAQVAVQPIGDLLSNVYPPASVIAQALTLVLGGCAGVTDKLDQIEAFYQTTQFFFERLALLERRMPQQHAFQAPLTRVFVAILDIIGHTEEYVKKGRLIAFGKGLLGKDGGLADSYTEFNNRINDLECTVVVATLGTVTESSRDLKELTGVTHMIYEHLVEMQRTAMTRPTEGRGKMRSGAQRLPNSGTDSASRNFRILESVLDWLSTKSRVSPRHRLDEMERSYVPGTCVWVDEHKNLSGFLRFDPKNIVRTVCIAGEAGAGRSMLAFYVFGLLKRKLQDDISRPYVVHFSFSDDYGNTWSFRDMLSFCAIQIAEEDESFRRKLMDLPIDDEKREEAFLEENLFDKRRLYLVLDGIDHCEDIAIRLKTISRDYSQSRFVLVTQKTEQFGEDSVIKRSKDELRQDLRLFAAARLQTFPCLQRRREARQASIVNTICNKADSFLYVLDALQRLSDGTNLQLVDDQMPKTTHDVQEAMFSACIIEEQTRRTKQLQCIWTWMAWSKGLITLGATKRLVKLVSEWPDMQTAGNATDLDIEKELNSSLSRMLHLTADIRRDYGQTDQVSQDEDNDESSLLGFSAASLRTFYRDEYAKSMSVNHLNYNSCVLMFKMIGAILTMEGEETSSDQELVSYASSFWLEHLEAIEASIPGDHGEEELTIVFPEICRILGNDCALRRVQNVIDVGQVSEPLVGESSFKVVSNFLLKVEDKWKNIGKRQDQVESLKQYRQTFCGYLASRHVDIWWICTTPREAYTSFRLAHQAILASKAKENHPQKSQWENIDETKFNVSTDDNSDNKPDKISQQIMFVSKAFDIASEEDKKEAAGKERWWGKGRHDGKAVRRRKSDEDRKSVQKREVDWERNGKEARRLLGRSMAFRFDHRYQKAIDDIEKGAKLIDVDDNETGVDPAELRRLGDVEFELRNRLGRIYFGWAENKENPSDRNDKFELALLAFAKAIKVHERTYKEGSATDKEPGEKLNMICQLMALMEANLGDTRGFEKSIKRIENTIDHKHMTLIYFEDMVLALATQGKWNLIADDLLNTVPEKQLATNCSAGTHELLQHAANQTKKTSYLIEKYEKAIRDAENGAVTLPLNSVRVSWAACIRRSSEYEQKRGDVQKLLEAALKPRVWGDIEAISGASWQMADMFLDEFRLASTGDADEMLTVKEMARGKIKELLQKVQSQVPNFQAELSFISIPLAIMDRDLGPTAEFKTRTDAIFMACIKALTDDEVANDKPSLQVLAKLLSLLGLEDDARIAASCQFYRLDGSPPDQDTQVSNVNRGVSIRAFRPQVKGAPKATHLRVFCSTCGTSLDQSNFLQIGAFLCLYCTNTVLCYFCHSFLRTQKTSNSSLCKPYHSHIKAPANRWLLKVSKMFPGPSGEVDGEETFPIWLAGLDEKRKSAWKNETWKTS</sequence>
<dbReference type="OrthoDB" id="448455at2759"/>
<keyword evidence="5" id="KW-1185">Reference proteome</keyword>
<dbReference type="PANTHER" id="PTHR10039:SF17">
    <property type="entry name" value="FUNGAL STAND N-TERMINAL GOODBYE DOMAIN-CONTAINING PROTEIN-RELATED"/>
    <property type="match status" value="1"/>
</dbReference>
<dbReference type="InterPro" id="IPR027417">
    <property type="entry name" value="P-loop_NTPase"/>
</dbReference>
<evidence type="ECO:0000256" key="2">
    <source>
        <dbReference type="SAM" id="MobiDB-lite"/>
    </source>
</evidence>
<reference evidence="4" key="1">
    <citation type="journal article" date="2021" name="Nat. Commun.">
        <title>Genetic determinants of endophytism in the Arabidopsis root mycobiome.</title>
        <authorList>
            <person name="Mesny F."/>
            <person name="Miyauchi S."/>
            <person name="Thiergart T."/>
            <person name="Pickel B."/>
            <person name="Atanasova L."/>
            <person name="Karlsson M."/>
            <person name="Huettel B."/>
            <person name="Barry K.W."/>
            <person name="Haridas S."/>
            <person name="Chen C."/>
            <person name="Bauer D."/>
            <person name="Andreopoulos W."/>
            <person name="Pangilinan J."/>
            <person name="LaButti K."/>
            <person name="Riley R."/>
            <person name="Lipzen A."/>
            <person name="Clum A."/>
            <person name="Drula E."/>
            <person name="Henrissat B."/>
            <person name="Kohler A."/>
            <person name="Grigoriev I.V."/>
            <person name="Martin F.M."/>
            <person name="Hacquard S."/>
        </authorList>
    </citation>
    <scope>NUCLEOTIDE SEQUENCE</scope>
    <source>
        <strain evidence="4">MPI-CAGE-AT-0147</strain>
    </source>
</reference>
<evidence type="ECO:0000259" key="3">
    <source>
        <dbReference type="Pfam" id="PF24883"/>
    </source>
</evidence>
<evidence type="ECO:0000256" key="1">
    <source>
        <dbReference type="ARBA" id="ARBA00022737"/>
    </source>
</evidence>
<dbReference type="PANTHER" id="PTHR10039">
    <property type="entry name" value="AMELOGENIN"/>
    <property type="match status" value="1"/>
</dbReference>
<feature type="domain" description="Nephrocystin 3-like N-terminal" evidence="3">
    <location>
        <begin position="302"/>
        <end position="452"/>
    </location>
</feature>
<protein>
    <recommendedName>
        <fullName evidence="3">Nephrocystin 3-like N-terminal domain-containing protein</fullName>
    </recommendedName>
</protein>
<dbReference type="SUPFAM" id="SSF52540">
    <property type="entry name" value="P-loop containing nucleoside triphosphate hydrolases"/>
    <property type="match status" value="1"/>
</dbReference>
<organism evidence="4 5">
    <name type="scientific">Dactylonectria macrodidyma</name>
    <dbReference type="NCBI Taxonomy" id="307937"/>
    <lineage>
        <taxon>Eukaryota</taxon>
        <taxon>Fungi</taxon>
        <taxon>Dikarya</taxon>
        <taxon>Ascomycota</taxon>
        <taxon>Pezizomycotina</taxon>
        <taxon>Sordariomycetes</taxon>
        <taxon>Hypocreomycetidae</taxon>
        <taxon>Hypocreales</taxon>
        <taxon>Nectriaceae</taxon>
        <taxon>Dactylonectria</taxon>
    </lineage>
</organism>
<name>A0A9P9EB99_9HYPO</name>
<evidence type="ECO:0000313" key="4">
    <source>
        <dbReference type="EMBL" id="KAH7133994.1"/>
    </source>
</evidence>
<dbReference type="Proteomes" id="UP000738349">
    <property type="component" value="Unassembled WGS sequence"/>
</dbReference>
<accession>A0A9P9EB99</accession>
<proteinExistence type="predicted"/>
<evidence type="ECO:0000313" key="5">
    <source>
        <dbReference type="Proteomes" id="UP000738349"/>
    </source>
</evidence>
<gene>
    <name evidence="4" type="ORF">EDB81DRAFT_802885</name>
</gene>
<dbReference type="Gene3D" id="3.40.50.300">
    <property type="entry name" value="P-loop containing nucleotide triphosphate hydrolases"/>
    <property type="match status" value="1"/>
</dbReference>
<dbReference type="EMBL" id="JAGMUV010000014">
    <property type="protein sequence ID" value="KAH7133994.1"/>
    <property type="molecule type" value="Genomic_DNA"/>
</dbReference>
<comment type="caution">
    <text evidence="4">The sequence shown here is derived from an EMBL/GenBank/DDBJ whole genome shotgun (WGS) entry which is preliminary data.</text>
</comment>
<feature type="region of interest" description="Disordered" evidence="2">
    <location>
        <begin position="895"/>
        <end position="927"/>
    </location>
</feature>
<dbReference type="InterPro" id="IPR056884">
    <property type="entry name" value="NPHP3-like_N"/>
</dbReference>
<feature type="region of interest" description="Disordered" evidence="2">
    <location>
        <begin position="243"/>
        <end position="264"/>
    </location>
</feature>
<dbReference type="Pfam" id="PF24883">
    <property type="entry name" value="NPHP3_N"/>
    <property type="match status" value="1"/>
</dbReference>
<keyword evidence="1" id="KW-0677">Repeat</keyword>